<dbReference type="Proteomes" id="UP000530660">
    <property type="component" value="Unassembled WGS sequence"/>
</dbReference>
<dbReference type="AlphaFoldDB" id="A0A7J7IMY8"/>
<organism evidence="2 3">
    <name type="scientific">Cyanidiococcus yangmingshanensis</name>
    <dbReference type="NCBI Taxonomy" id="2690220"/>
    <lineage>
        <taxon>Eukaryota</taxon>
        <taxon>Rhodophyta</taxon>
        <taxon>Bangiophyceae</taxon>
        <taxon>Cyanidiales</taxon>
        <taxon>Cyanidiaceae</taxon>
        <taxon>Cyanidiococcus</taxon>
    </lineage>
</organism>
<evidence type="ECO:0000313" key="2">
    <source>
        <dbReference type="EMBL" id="KAF6004482.1"/>
    </source>
</evidence>
<dbReference type="PANTHER" id="PTHR33828:SF2">
    <property type="entry name" value="NUCLEOLIN"/>
    <property type="match status" value="1"/>
</dbReference>
<name>A0A7J7IMY8_9RHOD</name>
<dbReference type="OrthoDB" id="5830at2759"/>
<accession>A0A7J7IMY8</accession>
<comment type="caution">
    <text evidence="2">The sequence shown here is derived from an EMBL/GenBank/DDBJ whole genome shotgun (WGS) entry which is preliminary data.</text>
</comment>
<proteinExistence type="predicted"/>
<protein>
    <submittedName>
        <fullName evidence="2">Uncharacterized protein</fullName>
    </submittedName>
</protein>
<evidence type="ECO:0000256" key="1">
    <source>
        <dbReference type="SAM" id="MobiDB-lite"/>
    </source>
</evidence>
<gene>
    <name evidence="2" type="ORF">F1559_003010</name>
</gene>
<dbReference type="EMBL" id="VWRR01000003">
    <property type="protein sequence ID" value="KAF6004482.1"/>
    <property type="molecule type" value="Genomic_DNA"/>
</dbReference>
<evidence type="ECO:0000313" key="3">
    <source>
        <dbReference type="Proteomes" id="UP000530660"/>
    </source>
</evidence>
<dbReference type="PANTHER" id="PTHR33828">
    <property type="entry name" value="OS05G0596200 PROTEIN"/>
    <property type="match status" value="1"/>
</dbReference>
<keyword evidence="3" id="KW-1185">Reference proteome</keyword>
<sequence>MIDGLGQASDDDLPLAEILKESTLSVSLHSENKSSRSQIAKAAQSNLSSAPQRNRALKEEPGEIASARRRKRCLSTSSQRSASTQDGGRTADNSSDLNRSPVKKYALPGQRRDPPPENDPLRIFYTTMREEKLRKYKRSSALADEWLMVHGLLDEETARNVLEAQRRRKAQLLEQ</sequence>
<feature type="compositionally biased region" description="Polar residues" evidence="1">
    <location>
        <begin position="26"/>
        <end position="52"/>
    </location>
</feature>
<reference evidence="2 3" key="1">
    <citation type="journal article" date="2020" name="J. Phycol.">
        <title>Comparative genome analysis reveals Cyanidiococcus gen. nov., a new extremophilic red algal genus sister to Cyanidioschyzon (Cyanidioschyzonaceae, Rhodophyta).</title>
        <authorList>
            <person name="Liu S.-L."/>
            <person name="Chiang Y.-R."/>
            <person name="Yoon H.S."/>
            <person name="Fu H.-Y."/>
        </authorList>
    </citation>
    <scope>NUCLEOTIDE SEQUENCE [LARGE SCALE GENOMIC DNA]</scope>
    <source>
        <strain evidence="2 3">THAL066</strain>
    </source>
</reference>
<feature type="region of interest" description="Disordered" evidence="1">
    <location>
        <begin position="26"/>
        <end position="121"/>
    </location>
</feature>
<feature type="compositionally biased region" description="Polar residues" evidence="1">
    <location>
        <begin position="74"/>
        <end position="98"/>
    </location>
</feature>